<gene>
    <name evidence="2" type="ORF">Q5P01_026208</name>
</gene>
<reference evidence="2" key="1">
    <citation type="submission" date="2023-07" db="EMBL/GenBank/DDBJ databases">
        <title>Chromosome-level Genome Assembly of Striped Snakehead (Channa striata).</title>
        <authorList>
            <person name="Liu H."/>
        </authorList>
    </citation>
    <scope>NUCLEOTIDE SEQUENCE</scope>
    <source>
        <strain evidence="2">Gz</strain>
        <tissue evidence="2">Muscle</tissue>
    </source>
</reference>
<sequence>MEDEERQGRSRGGEKGGEANRFFTQPIPPSLFYHLSPEAPVPAPSAWVNAKEDTWQRTDRPKAAWTQSNLARDREKEERERQEDKTAVC</sequence>
<feature type="compositionally biased region" description="Basic and acidic residues" evidence="1">
    <location>
        <begin position="71"/>
        <end position="89"/>
    </location>
</feature>
<evidence type="ECO:0000313" key="3">
    <source>
        <dbReference type="Proteomes" id="UP001187415"/>
    </source>
</evidence>
<evidence type="ECO:0000256" key="1">
    <source>
        <dbReference type="SAM" id="MobiDB-lite"/>
    </source>
</evidence>
<organism evidence="2 3">
    <name type="scientific">Channa striata</name>
    <name type="common">Snakehead murrel</name>
    <name type="synonym">Ophicephalus striatus</name>
    <dbReference type="NCBI Taxonomy" id="64152"/>
    <lineage>
        <taxon>Eukaryota</taxon>
        <taxon>Metazoa</taxon>
        <taxon>Chordata</taxon>
        <taxon>Craniata</taxon>
        <taxon>Vertebrata</taxon>
        <taxon>Euteleostomi</taxon>
        <taxon>Actinopterygii</taxon>
        <taxon>Neopterygii</taxon>
        <taxon>Teleostei</taxon>
        <taxon>Neoteleostei</taxon>
        <taxon>Acanthomorphata</taxon>
        <taxon>Anabantaria</taxon>
        <taxon>Anabantiformes</taxon>
        <taxon>Channoidei</taxon>
        <taxon>Channidae</taxon>
        <taxon>Channa</taxon>
    </lineage>
</organism>
<dbReference type="EMBL" id="JAUPFM010000022">
    <property type="protein sequence ID" value="KAK2815741.1"/>
    <property type="molecule type" value="Genomic_DNA"/>
</dbReference>
<comment type="caution">
    <text evidence="2">The sequence shown here is derived from an EMBL/GenBank/DDBJ whole genome shotgun (WGS) entry which is preliminary data.</text>
</comment>
<keyword evidence="3" id="KW-1185">Reference proteome</keyword>
<feature type="compositionally biased region" description="Basic and acidic residues" evidence="1">
    <location>
        <begin position="50"/>
        <end position="62"/>
    </location>
</feature>
<evidence type="ECO:0000313" key="2">
    <source>
        <dbReference type="EMBL" id="KAK2815741.1"/>
    </source>
</evidence>
<name>A0AA88IJI5_CHASR</name>
<protein>
    <submittedName>
        <fullName evidence="2">Uncharacterized protein</fullName>
    </submittedName>
</protein>
<feature type="region of interest" description="Disordered" evidence="1">
    <location>
        <begin position="1"/>
        <end position="89"/>
    </location>
</feature>
<dbReference type="AlphaFoldDB" id="A0AA88IJI5"/>
<dbReference type="Proteomes" id="UP001187415">
    <property type="component" value="Unassembled WGS sequence"/>
</dbReference>
<accession>A0AA88IJI5</accession>
<proteinExistence type="predicted"/>
<feature type="compositionally biased region" description="Basic and acidic residues" evidence="1">
    <location>
        <begin position="1"/>
        <end position="18"/>
    </location>
</feature>